<feature type="transmembrane region" description="Helical" evidence="2">
    <location>
        <begin position="12"/>
        <end position="36"/>
    </location>
</feature>
<feature type="transmembrane region" description="Helical" evidence="2">
    <location>
        <begin position="478"/>
        <end position="499"/>
    </location>
</feature>
<keyword evidence="4" id="KW-1185">Reference proteome</keyword>
<dbReference type="Pfam" id="PF03929">
    <property type="entry name" value="PepSY_TM"/>
    <property type="match status" value="1"/>
</dbReference>
<gene>
    <name evidence="3" type="ORF">ABE541_13270</name>
</gene>
<feature type="transmembrane region" description="Helical" evidence="2">
    <location>
        <begin position="448"/>
        <end position="466"/>
    </location>
</feature>
<dbReference type="Proteomes" id="UP001409291">
    <property type="component" value="Unassembled WGS sequence"/>
</dbReference>
<evidence type="ECO:0000256" key="2">
    <source>
        <dbReference type="SAM" id="Phobius"/>
    </source>
</evidence>
<feature type="transmembrane region" description="Helical" evidence="2">
    <location>
        <begin position="419"/>
        <end position="442"/>
    </location>
</feature>
<feature type="region of interest" description="Disordered" evidence="1">
    <location>
        <begin position="96"/>
        <end position="119"/>
    </location>
</feature>
<dbReference type="InterPro" id="IPR005625">
    <property type="entry name" value="PepSY-ass_TM"/>
</dbReference>
<keyword evidence="2" id="KW-0472">Membrane</keyword>
<evidence type="ECO:0000313" key="3">
    <source>
        <dbReference type="EMBL" id="MEN5378229.1"/>
    </source>
</evidence>
<comment type="caution">
    <text evidence="3">The sequence shown here is derived from an EMBL/GenBank/DDBJ whole genome shotgun (WGS) entry which is preliminary data.</text>
</comment>
<dbReference type="PANTHER" id="PTHR34219">
    <property type="entry name" value="IRON-REGULATED INNER MEMBRANE PROTEIN-RELATED"/>
    <property type="match status" value="1"/>
</dbReference>
<dbReference type="RefSeq" id="WP_346581471.1">
    <property type="nucleotide sequence ID" value="NZ_JBDJNQ010000006.1"/>
</dbReference>
<proteinExistence type="predicted"/>
<protein>
    <submittedName>
        <fullName evidence="3">PepSY-associated TM helix domain-containing protein</fullName>
    </submittedName>
</protein>
<feature type="transmembrane region" description="Helical" evidence="2">
    <location>
        <begin position="210"/>
        <end position="243"/>
    </location>
</feature>
<evidence type="ECO:0000256" key="1">
    <source>
        <dbReference type="SAM" id="MobiDB-lite"/>
    </source>
</evidence>
<dbReference type="EMBL" id="JBDJNQ010000006">
    <property type="protein sequence ID" value="MEN5378229.1"/>
    <property type="molecule type" value="Genomic_DNA"/>
</dbReference>
<feature type="transmembrane region" description="Helical" evidence="2">
    <location>
        <begin position="511"/>
        <end position="530"/>
    </location>
</feature>
<accession>A0ABV0BUI5</accession>
<keyword evidence="2" id="KW-1133">Transmembrane helix</keyword>
<feature type="transmembrane region" description="Helical" evidence="2">
    <location>
        <begin position="167"/>
        <end position="189"/>
    </location>
</feature>
<reference evidence="3 4" key="1">
    <citation type="submission" date="2024-04" db="EMBL/GenBank/DDBJ databases">
        <title>WGS of bacteria from Torrens River.</title>
        <authorList>
            <person name="Wyrsch E.R."/>
            <person name="Drigo B."/>
        </authorList>
    </citation>
    <scope>NUCLEOTIDE SEQUENCE [LARGE SCALE GENOMIC DNA]</scope>
    <source>
        <strain evidence="3 4">TWI391</strain>
    </source>
</reference>
<organism evidence="3 4">
    <name type="scientific">Sphingobacterium kitahiroshimense</name>
    <dbReference type="NCBI Taxonomy" id="470446"/>
    <lineage>
        <taxon>Bacteria</taxon>
        <taxon>Pseudomonadati</taxon>
        <taxon>Bacteroidota</taxon>
        <taxon>Sphingobacteriia</taxon>
        <taxon>Sphingobacteriales</taxon>
        <taxon>Sphingobacteriaceae</taxon>
        <taxon>Sphingobacterium</taxon>
    </lineage>
</organism>
<feature type="transmembrane region" description="Helical" evidence="2">
    <location>
        <begin position="376"/>
        <end position="398"/>
    </location>
</feature>
<dbReference type="PANTHER" id="PTHR34219:SF3">
    <property type="entry name" value="BLL7967 PROTEIN"/>
    <property type="match status" value="1"/>
</dbReference>
<evidence type="ECO:0000313" key="4">
    <source>
        <dbReference type="Proteomes" id="UP001409291"/>
    </source>
</evidence>
<name>A0ABV0BUI5_9SPHI</name>
<sequence length="543" mass="62431">MDQRKYNIYFHTHTISGIVIAALLYVIFFAGSFSFFKDDIAAWQKGKSLSTVESPADFNYILDSMGTKYNLQGRNFDFYLLRQGHGTYVNMSVSQDTTISKPKPKTEKAKGRKRRGEKNEDSAYFLHSFVDKTQSSYEEGYNMGEFLYRLHFLAPLNQIPIQLGTPFGYLLAGIVSFLFLFALITGLFLHWDKIKNNFFLFRPWSKWKTVWTDMHTVLGVIGFPFQLIFAITGVVLIVNYVLISPFSKLIYNGDQNKLYRELQYNRAMEPTYSYQPLSKELDVNAFVNHWMNEWPESDISRLYIRNFGDKSMEIALETKPKPSASFAGSGYILMKAAEGKPSSVKSPTTDATYVDWVKSLVYHLHFGDFGGRTLRIVYFVLGLLGCVVIISGIMIWLVAREKPNIPAYKRKFNFWAANLFISMSLGMLPVTAFSFIIIKLSATVNQSFIYSLYFYSWLVMIIYLLILRDLTKVNKHTLVLSTILCLAVPIVNGIASNLWIWNTFQAKSYDILFIDMLFITMSILSAFAFFKVKKQAKSFKILK</sequence>
<keyword evidence="2" id="KW-0812">Transmembrane</keyword>